<dbReference type="PANTHER" id="PTHR31147:SF66">
    <property type="entry name" value="OS05G0315700 PROTEIN"/>
    <property type="match status" value="1"/>
</dbReference>
<dbReference type="Gene3D" id="3.30.559.10">
    <property type="entry name" value="Chloramphenicol acetyltransferase-like domain"/>
    <property type="match status" value="4"/>
</dbReference>
<protein>
    <recommendedName>
        <fullName evidence="5">Benzyl alcohol O-benzoyltransferase</fullName>
    </recommendedName>
</protein>
<dbReference type="OMA" id="LHECFYV"/>
<dbReference type="PANTHER" id="PTHR31147">
    <property type="entry name" value="ACYL TRANSFERASE 4"/>
    <property type="match status" value="1"/>
</dbReference>
<comment type="similarity">
    <text evidence="1">Belongs to the plant acyltransferase family.</text>
</comment>
<reference evidence="3" key="1">
    <citation type="journal article" date="2012" name="Nature">
        <title>The tomato genome sequence provides insights into fleshy fruit evolution.</title>
        <authorList>
            <consortium name="Tomato Genome Consortium"/>
        </authorList>
    </citation>
    <scope>NUCLEOTIDE SEQUENCE [LARGE SCALE GENOMIC DNA]</scope>
    <source>
        <strain evidence="3">cv. Heinz 1706</strain>
    </source>
</reference>
<reference evidence="3" key="2">
    <citation type="submission" date="2019-01" db="UniProtKB">
        <authorList>
            <consortium name="EnsemblPlants"/>
        </authorList>
    </citation>
    <scope>IDENTIFICATION</scope>
    <source>
        <strain evidence="3">cv. Heinz 1706</strain>
    </source>
</reference>
<dbReference type="Gramene" id="Solyc07g049670.3.1">
    <property type="protein sequence ID" value="Solyc07g049670.3.1"/>
    <property type="gene ID" value="Solyc07g049670.3"/>
</dbReference>
<sequence>MSDAAGLVQFMTAVGEMARGASVPSTLPVWSRELLNSRDPPRVTCTHHEYDEVPDTKGTIIPLDDMVHKSFFFGPSQVSALRRFIPPHLRKSSTFELLTSVLWRCRTISLKPDPEEEVRVLCLVNARSKFNPPLPNGFYGNAFAFPVAVTTAAKLCKNPLGYALELVKKAKSDVTEEYMKSVADLMVMKGRPHFTVVRTYLVSDVTRAGFGEVDFGWGKAAYGGPAKGGVGAIPGVASFYIPFKNKNGENGIVVPVCLPAFAMEIFVRELNGMLKMRRQKAELIAPAKPTPRESKFLSDIDDQEGLRFQIPVINFYRKDSYSDLDSSMGGNYNEPVKVIKKAIAEALVFYYPFAGRLREGNGRKLMVDCSGEGVMFVEADADVTLEQFGDELKPPFPCLEELLYDVPGSAGVLNCPLLLIQVTRLKCGSFIFAVRLNHTMSDATGLVEFMTAVGEMARGASAPSTLPVWSRELLNARNPPRVTCTHHEYDEVPDTNGTIIPLDDMVHKSFFFGPSEVSALRRFLPPHLRKCSTFELLTSVIWRCRTISLKPDPAEEVRVLCLVNARFKFNPPLPNGFYGNAFAFPVAVATAEKLVKNPLGYALELVKKAKSDVTEEYMKSVADLMVINGRPHFAVVRTFLVSDVTRAGFGEVDFGWGKPVYGGPAKGGVGPFPGMASFYIPFRNKNGENGIVVPMCLPAFAMEIFVKEIERMLKGDVNPLVNTNYAIIKPAL</sequence>
<evidence type="ECO:0000256" key="2">
    <source>
        <dbReference type="ARBA" id="ARBA00022679"/>
    </source>
</evidence>
<keyword evidence="4" id="KW-1185">Reference proteome</keyword>
<evidence type="ECO:0000313" key="4">
    <source>
        <dbReference type="Proteomes" id="UP000004994"/>
    </source>
</evidence>
<organism evidence="3">
    <name type="scientific">Solanum lycopersicum</name>
    <name type="common">Tomato</name>
    <name type="synonym">Lycopersicon esculentum</name>
    <dbReference type="NCBI Taxonomy" id="4081"/>
    <lineage>
        <taxon>Eukaryota</taxon>
        <taxon>Viridiplantae</taxon>
        <taxon>Streptophyta</taxon>
        <taxon>Embryophyta</taxon>
        <taxon>Tracheophyta</taxon>
        <taxon>Spermatophyta</taxon>
        <taxon>Magnoliopsida</taxon>
        <taxon>eudicotyledons</taxon>
        <taxon>Gunneridae</taxon>
        <taxon>Pentapetalae</taxon>
        <taxon>asterids</taxon>
        <taxon>lamiids</taxon>
        <taxon>Solanales</taxon>
        <taxon>Solanaceae</taxon>
        <taxon>Solanoideae</taxon>
        <taxon>Solaneae</taxon>
        <taxon>Solanum</taxon>
        <taxon>Solanum subgen. Lycopersicon</taxon>
    </lineage>
</organism>
<dbReference type="Pfam" id="PF02458">
    <property type="entry name" value="Transferase"/>
    <property type="match status" value="2"/>
</dbReference>
<dbReference type="EnsemblPlants" id="Solyc07g049670.3.1">
    <property type="protein sequence ID" value="Solyc07g049670.3.1"/>
    <property type="gene ID" value="Solyc07g049670.3"/>
</dbReference>
<dbReference type="PaxDb" id="4081-Solyc07g049670.2.1"/>
<dbReference type="InterPro" id="IPR050898">
    <property type="entry name" value="Plant_acyltransferase"/>
</dbReference>
<proteinExistence type="inferred from homology"/>
<evidence type="ECO:0000313" key="3">
    <source>
        <dbReference type="EnsemblPlants" id="Solyc07g049670.3.1"/>
    </source>
</evidence>
<evidence type="ECO:0000256" key="1">
    <source>
        <dbReference type="ARBA" id="ARBA00009861"/>
    </source>
</evidence>
<dbReference type="AlphaFoldDB" id="A0A3Q7HE22"/>
<evidence type="ECO:0008006" key="5">
    <source>
        <dbReference type="Google" id="ProtNLM"/>
    </source>
</evidence>
<dbReference type="STRING" id="4081.A0A3Q7HE22"/>
<dbReference type="InterPro" id="IPR023213">
    <property type="entry name" value="CAT-like_dom_sf"/>
</dbReference>
<dbReference type="InParanoid" id="A0A3Q7HE22"/>
<dbReference type="SMR" id="A0A3Q7HE22"/>
<accession>A0A3Q7HE22</accession>
<dbReference type="GO" id="GO:0016747">
    <property type="term" value="F:acyltransferase activity, transferring groups other than amino-acyl groups"/>
    <property type="evidence" value="ECO:0000318"/>
    <property type="project" value="GO_Central"/>
</dbReference>
<keyword evidence="2" id="KW-0808">Transferase</keyword>
<dbReference type="Proteomes" id="UP000004994">
    <property type="component" value="Chromosome 7"/>
</dbReference>
<name>A0A3Q7HE22_SOLLC</name>